<evidence type="ECO:0000259" key="2">
    <source>
        <dbReference type="PROSITE" id="PS01148"/>
    </source>
</evidence>
<feature type="domain" description="UPF0033" evidence="2">
    <location>
        <begin position="10"/>
        <end position="34"/>
    </location>
</feature>
<organism evidence="3">
    <name type="scientific">uncultured spirochete</name>
    <dbReference type="NCBI Taxonomy" id="156406"/>
    <lineage>
        <taxon>Bacteria</taxon>
        <taxon>Pseudomonadati</taxon>
        <taxon>Spirochaetota</taxon>
        <taxon>Spirochaetia</taxon>
        <taxon>Spirochaetales</taxon>
        <taxon>environmental samples</taxon>
    </lineage>
</organism>
<protein>
    <submittedName>
        <fullName evidence="3">Putative redox protein, regulator of disulfide bond formation</fullName>
    </submittedName>
</protein>
<comment type="similarity">
    <text evidence="1">Belongs to the sulfur carrier protein TusA family.</text>
</comment>
<dbReference type="Pfam" id="PF01206">
    <property type="entry name" value="TusA"/>
    <property type="match status" value="1"/>
</dbReference>
<dbReference type="PANTHER" id="PTHR33279">
    <property type="entry name" value="SULFUR CARRIER PROTEIN YEDF-RELATED"/>
    <property type="match status" value="1"/>
</dbReference>
<dbReference type="AlphaFoldDB" id="A0A3P3XJ52"/>
<dbReference type="CDD" id="cd00291">
    <property type="entry name" value="SirA_YedF_YeeD"/>
    <property type="match status" value="1"/>
</dbReference>
<accession>A0A3P3XJ52</accession>
<dbReference type="InterPro" id="IPR001455">
    <property type="entry name" value="TusA-like"/>
</dbReference>
<dbReference type="PROSITE" id="PS01148">
    <property type="entry name" value="UPF0033"/>
    <property type="match status" value="1"/>
</dbReference>
<proteinExistence type="inferred from homology"/>
<name>A0A3P3XJ52_9SPIR</name>
<dbReference type="Gene3D" id="3.30.110.40">
    <property type="entry name" value="TusA-like domain"/>
    <property type="match status" value="1"/>
</dbReference>
<evidence type="ECO:0000313" key="3">
    <source>
        <dbReference type="EMBL" id="SLM13423.1"/>
    </source>
</evidence>
<dbReference type="EMBL" id="FWDM01000022">
    <property type="protein sequence ID" value="SLM13423.1"/>
    <property type="molecule type" value="Genomic_DNA"/>
</dbReference>
<dbReference type="PANTHER" id="PTHR33279:SF6">
    <property type="entry name" value="SULFUR CARRIER PROTEIN YEDF-RELATED"/>
    <property type="match status" value="1"/>
</dbReference>
<gene>
    <name evidence="3" type="ORF">SPIROBIBN47_290061</name>
</gene>
<dbReference type="SUPFAM" id="SSF64307">
    <property type="entry name" value="SirA-like"/>
    <property type="match status" value="1"/>
</dbReference>
<dbReference type="InterPro" id="IPR036868">
    <property type="entry name" value="TusA-like_sf"/>
</dbReference>
<evidence type="ECO:0000256" key="1">
    <source>
        <dbReference type="ARBA" id="ARBA00008984"/>
    </source>
</evidence>
<sequence length="79" mass="8655">MSDYTVAKTLDCKGLACPMPIVRLSQEIAKIKVGEVIEMFTTDPGSLADVPSWAKSTGNAVLENKQESGVIHFFVKRQK</sequence>
<reference evidence="3" key="1">
    <citation type="submission" date="2017-02" db="EMBL/GenBank/DDBJ databases">
        <authorList>
            <person name="Regsiter A."/>
            <person name="William W."/>
        </authorList>
    </citation>
    <scope>NUCLEOTIDE SEQUENCE</scope>
    <source>
        <strain evidence="3">Bib</strain>
    </source>
</reference>